<dbReference type="Pfam" id="PF01041">
    <property type="entry name" value="DegT_DnrJ_EryC1"/>
    <property type="match status" value="1"/>
</dbReference>
<dbReference type="EMBL" id="NHSD01000284">
    <property type="protein sequence ID" value="MBK5928004.1"/>
    <property type="molecule type" value="Genomic_DNA"/>
</dbReference>
<comment type="caution">
    <text evidence="5">The sequence shown here is derived from an EMBL/GenBank/DDBJ whole genome shotgun (WGS) entry which is preliminary data.</text>
</comment>
<feature type="compositionally biased region" description="Low complexity" evidence="4">
    <location>
        <begin position="1"/>
        <end position="17"/>
    </location>
</feature>
<dbReference type="PANTHER" id="PTHR30244">
    <property type="entry name" value="TRANSAMINASE"/>
    <property type="match status" value="1"/>
</dbReference>
<accession>A0A934WJM2</accession>
<reference evidence="5" key="1">
    <citation type="submission" date="2017-05" db="EMBL/GenBank/DDBJ databases">
        <authorList>
            <person name="Imhoff J.F."/>
            <person name="Rahn T."/>
            <person name="Kuenzel S."/>
            <person name="Neulinger S.C."/>
        </authorList>
    </citation>
    <scope>NUCLEOTIDE SEQUENCE</scope>
    <source>
        <strain evidence="5">LMG 28126</strain>
    </source>
</reference>
<dbReference type="GO" id="GO:0008483">
    <property type="term" value="F:transaminase activity"/>
    <property type="evidence" value="ECO:0007669"/>
    <property type="project" value="TreeGrafter"/>
</dbReference>
<evidence type="ECO:0008006" key="7">
    <source>
        <dbReference type="Google" id="ProtNLM"/>
    </source>
</evidence>
<dbReference type="InterPro" id="IPR015424">
    <property type="entry name" value="PyrdxlP-dep_Trfase"/>
</dbReference>
<keyword evidence="1 3" id="KW-0663">Pyridoxal phosphate</keyword>
<keyword evidence="6" id="KW-1185">Reference proteome</keyword>
<protein>
    <recommendedName>
        <fullName evidence="7">DegT/DnrJ/EryC1/StrS aminotransferase</fullName>
    </recommendedName>
</protein>
<sequence length="469" mass="48877">MRASRGGDAALGQDLAAPPRGRQDGGIPAAGPVLGLPAALSSRNRQSAHHHPTAAGISAMADDQGFPPNLSRAQEAAPPPADPAPRAPVPVFRPLLPCVERLLPYLRRIDATRLYSNRGPLVEELEGRLADLIAVPPHGLRLAASGTLALMLAILAHAGRGVAEGARPVALMPAFTFVATAQAAEMCGWRPVFADVDPVRWTLDPDAVRAHPDFGRAGLIVAAAPYGILPDIAGLARLQAETGVPVVVDAAAGFEALCDAPGTVSDTVPMALSFHATKSFSTAEGGAVAWGCASGQRRVMQIANFGFFGTRAARTIGLNAKMSDYHAAVGLAMLDDLAARRAAQAHVADSYARAAQGRVAGRLHLPPRISPAYALYEATDAGACARAEAALHADAIESRRWYGHGVHREPWFADTQAPEAKAEAAGVLPVTCRLCDRLLGLPTAPDLDLASIAWIVAALARAEAEGRAR</sequence>
<feature type="region of interest" description="Disordered" evidence="4">
    <location>
        <begin position="1"/>
        <end position="88"/>
    </location>
</feature>
<dbReference type="InterPro" id="IPR015421">
    <property type="entry name" value="PyrdxlP-dep_Trfase_major"/>
</dbReference>
<dbReference type="SUPFAM" id="SSF53383">
    <property type="entry name" value="PLP-dependent transferases"/>
    <property type="match status" value="1"/>
</dbReference>
<comment type="similarity">
    <text evidence="2 3">Belongs to the DegT/DnrJ/EryC1 family.</text>
</comment>
<dbReference type="InterPro" id="IPR000653">
    <property type="entry name" value="DegT/StrS_aminotransferase"/>
</dbReference>
<organism evidence="5 6">
    <name type="scientific">Rhodobaculum claviforme</name>
    <dbReference type="NCBI Taxonomy" id="1549854"/>
    <lineage>
        <taxon>Bacteria</taxon>
        <taxon>Pseudomonadati</taxon>
        <taxon>Pseudomonadota</taxon>
        <taxon>Alphaproteobacteria</taxon>
        <taxon>Rhodobacterales</taxon>
        <taxon>Paracoccaceae</taxon>
        <taxon>Rhodobaculum</taxon>
    </lineage>
</organism>
<feature type="compositionally biased region" description="Pro residues" evidence="4">
    <location>
        <begin position="77"/>
        <end position="88"/>
    </location>
</feature>
<dbReference type="PANTHER" id="PTHR30244:SF9">
    <property type="entry name" value="PROTEIN RV3402C"/>
    <property type="match status" value="1"/>
</dbReference>
<proteinExistence type="inferred from homology"/>
<reference evidence="5" key="2">
    <citation type="journal article" date="2020" name="Microorganisms">
        <title>Osmotic Adaptation and Compatible Solute Biosynthesis of Phototrophic Bacteria as Revealed from Genome Analyses.</title>
        <authorList>
            <person name="Imhoff J.F."/>
            <person name="Rahn T."/>
            <person name="Kunzel S."/>
            <person name="Keller A."/>
            <person name="Neulinger S.C."/>
        </authorList>
    </citation>
    <scope>NUCLEOTIDE SEQUENCE</scope>
    <source>
        <strain evidence="5">LMG 28126</strain>
    </source>
</reference>
<evidence type="ECO:0000313" key="6">
    <source>
        <dbReference type="Proteomes" id="UP000706333"/>
    </source>
</evidence>
<name>A0A934WJM2_9RHOB</name>
<evidence type="ECO:0000256" key="2">
    <source>
        <dbReference type="ARBA" id="ARBA00037999"/>
    </source>
</evidence>
<evidence type="ECO:0000313" key="5">
    <source>
        <dbReference type="EMBL" id="MBK5928004.1"/>
    </source>
</evidence>
<dbReference type="GO" id="GO:0030170">
    <property type="term" value="F:pyridoxal phosphate binding"/>
    <property type="evidence" value="ECO:0007669"/>
    <property type="project" value="TreeGrafter"/>
</dbReference>
<evidence type="ECO:0000256" key="3">
    <source>
        <dbReference type="RuleBase" id="RU004508"/>
    </source>
</evidence>
<dbReference type="Proteomes" id="UP000706333">
    <property type="component" value="Unassembled WGS sequence"/>
</dbReference>
<evidence type="ECO:0000256" key="4">
    <source>
        <dbReference type="SAM" id="MobiDB-lite"/>
    </source>
</evidence>
<dbReference type="AlphaFoldDB" id="A0A934WJM2"/>
<dbReference type="GO" id="GO:0000271">
    <property type="term" value="P:polysaccharide biosynthetic process"/>
    <property type="evidence" value="ECO:0007669"/>
    <property type="project" value="TreeGrafter"/>
</dbReference>
<dbReference type="Gene3D" id="3.40.640.10">
    <property type="entry name" value="Type I PLP-dependent aspartate aminotransferase-like (Major domain)"/>
    <property type="match status" value="1"/>
</dbReference>
<feature type="compositionally biased region" description="Low complexity" evidence="4">
    <location>
        <begin position="25"/>
        <end position="40"/>
    </location>
</feature>
<evidence type="ECO:0000256" key="1">
    <source>
        <dbReference type="ARBA" id="ARBA00022898"/>
    </source>
</evidence>
<gene>
    <name evidence="5" type="ORF">CCR87_11815</name>
</gene>